<dbReference type="EMBL" id="CYZL01000035">
    <property type="protein sequence ID" value="CUO99629.1"/>
    <property type="molecule type" value="Genomic_DNA"/>
</dbReference>
<accession>A0A174JRG4</accession>
<name>A0A174JRG4_9FIRM</name>
<organism evidence="2 3">
    <name type="scientific">Anaerobutyricum hallii</name>
    <dbReference type="NCBI Taxonomy" id="39488"/>
    <lineage>
        <taxon>Bacteria</taxon>
        <taxon>Bacillati</taxon>
        <taxon>Bacillota</taxon>
        <taxon>Clostridia</taxon>
        <taxon>Lachnospirales</taxon>
        <taxon>Lachnospiraceae</taxon>
        <taxon>Anaerobutyricum</taxon>
    </lineage>
</organism>
<protein>
    <submittedName>
        <fullName evidence="2">Putative zinc ribbon domain</fullName>
    </submittedName>
</protein>
<proteinExistence type="predicted"/>
<evidence type="ECO:0000259" key="1">
    <source>
        <dbReference type="Pfam" id="PF12674"/>
    </source>
</evidence>
<evidence type="ECO:0000313" key="3">
    <source>
        <dbReference type="Proteomes" id="UP000095679"/>
    </source>
</evidence>
<sequence>MEDDLIIGRDSDGTLNEKYCKWCYDDGVYTYNNMNELIDVCAKNMANENFTEEKACS</sequence>
<dbReference type="Pfam" id="PF12674">
    <property type="entry name" value="Zn_ribbon_2"/>
    <property type="match status" value="1"/>
</dbReference>
<dbReference type="AlphaFoldDB" id="A0A174JRG4"/>
<dbReference type="InterPro" id="IPR025868">
    <property type="entry name" value="Zn_ribbon_dom_put"/>
</dbReference>
<reference evidence="2 3" key="1">
    <citation type="submission" date="2015-09" db="EMBL/GenBank/DDBJ databases">
        <authorList>
            <consortium name="Pathogen Informatics"/>
        </authorList>
    </citation>
    <scope>NUCLEOTIDE SEQUENCE [LARGE SCALE GENOMIC DNA]</scope>
    <source>
        <strain evidence="2 3">2789STDY5834835</strain>
    </source>
</reference>
<dbReference type="Proteomes" id="UP000095679">
    <property type="component" value="Unassembled WGS sequence"/>
</dbReference>
<gene>
    <name evidence="2" type="ORF">ERS852450_02836</name>
</gene>
<evidence type="ECO:0000313" key="2">
    <source>
        <dbReference type="EMBL" id="CUO99629.1"/>
    </source>
</evidence>
<feature type="domain" description="Putative zinc ribbon" evidence="1">
    <location>
        <begin position="1"/>
        <end position="55"/>
    </location>
</feature>